<sequence length="142" mass="15936">MDRAYGIFPYFLQIYLFRRNKKKLKIASLYPTPDFNSAINNGCVVARSAGSGELAPPARRLSRVPAGEFDGSAAPVQVALSCRLRFACVCRVWCVSDLTPPFNPPPSVQLCDVSERWVMVDPLKVFWVLTNSTYLEIFEVDD</sequence>
<dbReference type="AlphaFoldDB" id="A0ABD2NRK1"/>
<gene>
    <name evidence="1" type="ORF">HHI36_004473</name>
</gene>
<dbReference type="EMBL" id="JABFTP020000144">
    <property type="protein sequence ID" value="KAL3281260.1"/>
    <property type="molecule type" value="Genomic_DNA"/>
</dbReference>
<protein>
    <submittedName>
        <fullName evidence="1">Uncharacterized protein</fullName>
    </submittedName>
</protein>
<name>A0ABD2NRK1_9CUCU</name>
<dbReference type="Proteomes" id="UP001516400">
    <property type="component" value="Unassembled WGS sequence"/>
</dbReference>
<comment type="caution">
    <text evidence="1">The sequence shown here is derived from an EMBL/GenBank/DDBJ whole genome shotgun (WGS) entry which is preliminary data.</text>
</comment>
<evidence type="ECO:0000313" key="2">
    <source>
        <dbReference type="Proteomes" id="UP001516400"/>
    </source>
</evidence>
<organism evidence="1 2">
    <name type="scientific">Cryptolaemus montrouzieri</name>
    <dbReference type="NCBI Taxonomy" id="559131"/>
    <lineage>
        <taxon>Eukaryota</taxon>
        <taxon>Metazoa</taxon>
        <taxon>Ecdysozoa</taxon>
        <taxon>Arthropoda</taxon>
        <taxon>Hexapoda</taxon>
        <taxon>Insecta</taxon>
        <taxon>Pterygota</taxon>
        <taxon>Neoptera</taxon>
        <taxon>Endopterygota</taxon>
        <taxon>Coleoptera</taxon>
        <taxon>Polyphaga</taxon>
        <taxon>Cucujiformia</taxon>
        <taxon>Coccinelloidea</taxon>
        <taxon>Coccinellidae</taxon>
        <taxon>Scymninae</taxon>
        <taxon>Scymnini</taxon>
        <taxon>Cryptolaemus</taxon>
    </lineage>
</organism>
<proteinExistence type="predicted"/>
<keyword evidence="2" id="KW-1185">Reference proteome</keyword>
<accession>A0ABD2NRK1</accession>
<reference evidence="1 2" key="1">
    <citation type="journal article" date="2021" name="BMC Biol.">
        <title>Horizontally acquired antibacterial genes associated with adaptive radiation of ladybird beetles.</title>
        <authorList>
            <person name="Li H.S."/>
            <person name="Tang X.F."/>
            <person name="Huang Y.H."/>
            <person name="Xu Z.Y."/>
            <person name="Chen M.L."/>
            <person name="Du X.Y."/>
            <person name="Qiu B.Y."/>
            <person name="Chen P.T."/>
            <person name="Zhang W."/>
            <person name="Slipinski A."/>
            <person name="Escalona H.E."/>
            <person name="Waterhouse R.M."/>
            <person name="Zwick A."/>
            <person name="Pang H."/>
        </authorList>
    </citation>
    <scope>NUCLEOTIDE SEQUENCE [LARGE SCALE GENOMIC DNA]</scope>
    <source>
        <strain evidence="1">SYSU2018</strain>
    </source>
</reference>
<evidence type="ECO:0000313" key="1">
    <source>
        <dbReference type="EMBL" id="KAL3281260.1"/>
    </source>
</evidence>